<organism evidence="3 4">
    <name type="scientific">Nematocida parisii (strain ERTm3)</name>
    <name type="common">Nematode killer fungus</name>
    <dbReference type="NCBI Taxonomy" id="935791"/>
    <lineage>
        <taxon>Eukaryota</taxon>
        <taxon>Fungi</taxon>
        <taxon>Fungi incertae sedis</taxon>
        <taxon>Microsporidia</taxon>
        <taxon>Nematocida</taxon>
    </lineage>
</organism>
<dbReference type="Pfam" id="PF00227">
    <property type="entry name" value="Proteasome"/>
    <property type="match status" value="1"/>
</dbReference>
<proteinExistence type="inferred from homology"/>
<accession>I3EJ66</accession>
<dbReference type="Gene3D" id="3.60.20.10">
    <property type="entry name" value="Glutamine Phosphoribosylpyrophosphate, subunit 1, domain 1"/>
    <property type="match status" value="1"/>
</dbReference>
<dbReference type="STRING" id="935791.I3EJ66"/>
<keyword evidence="2" id="KW-0647">Proteasome</keyword>
<keyword evidence="1 2" id="KW-0539">Nucleus</keyword>
<dbReference type="GO" id="GO:0005737">
    <property type="term" value="C:cytoplasm"/>
    <property type="evidence" value="ECO:0007669"/>
    <property type="project" value="UniProtKB-SubCell"/>
</dbReference>
<dbReference type="InterPro" id="IPR029055">
    <property type="entry name" value="Ntn_hydrolases_N"/>
</dbReference>
<dbReference type="InParanoid" id="I3EJ66"/>
<keyword evidence="4" id="KW-1185">Reference proteome</keyword>
<dbReference type="GO" id="GO:0005634">
    <property type="term" value="C:nucleus"/>
    <property type="evidence" value="ECO:0007669"/>
    <property type="project" value="UniProtKB-SubCell"/>
</dbReference>
<dbReference type="PIRSF" id="PIRSF001213">
    <property type="entry name" value="Psome_endopept_beta"/>
    <property type="match status" value="1"/>
</dbReference>
<dbReference type="GO" id="GO:0051603">
    <property type="term" value="P:proteolysis involved in protein catabolic process"/>
    <property type="evidence" value="ECO:0007669"/>
    <property type="project" value="InterPro"/>
</dbReference>
<dbReference type="InterPro" id="IPR001353">
    <property type="entry name" value="Proteasome_sua/b"/>
</dbReference>
<dbReference type="InterPro" id="IPR016295">
    <property type="entry name" value="Proteasome_beta4"/>
</dbReference>
<dbReference type="SUPFAM" id="SSF56235">
    <property type="entry name" value="N-terminal nucleophile aminohydrolases (Ntn hydrolases)"/>
    <property type="match status" value="1"/>
</dbReference>
<dbReference type="PANTHER" id="PTHR32194:SF6">
    <property type="entry name" value="PROTEASOME SUBUNIT BETA"/>
    <property type="match status" value="1"/>
</dbReference>
<gene>
    <name evidence="3" type="ORF">NEQG_00033</name>
</gene>
<dbReference type="InterPro" id="IPR023333">
    <property type="entry name" value="Proteasome_suB-type"/>
</dbReference>
<evidence type="ECO:0000256" key="1">
    <source>
        <dbReference type="ARBA" id="ARBA00023242"/>
    </source>
</evidence>
<dbReference type="HOGENOM" id="CLU_072435_0_1_1"/>
<dbReference type="Proteomes" id="UP000002872">
    <property type="component" value="Unassembled WGS sequence"/>
</dbReference>
<dbReference type="EMBL" id="GL870876">
    <property type="protein sequence ID" value="EIJ89263.1"/>
    <property type="molecule type" value="Genomic_DNA"/>
</dbReference>
<dbReference type="OrthoDB" id="10248542at2759"/>
<evidence type="ECO:0000256" key="2">
    <source>
        <dbReference type="PIRNR" id="PIRNR001213"/>
    </source>
</evidence>
<keyword evidence="2" id="KW-0963">Cytoplasm</keyword>
<evidence type="ECO:0000313" key="4">
    <source>
        <dbReference type="Proteomes" id="UP000002872"/>
    </source>
</evidence>
<reference evidence="3" key="1">
    <citation type="submission" date="2011-01" db="EMBL/GenBank/DDBJ databases">
        <title>The Genome Sequence of Nematocida parisii strain ERTm3.</title>
        <authorList>
            <consortium name="The Broad Institute Genome Sequencing Platform"/>
            <consortium name="The Broad Institute Genome Sequencing Center for Infectious Disease"/>
            <person name="Cuomo C."/>
            <person name="Troemel E."/>
            <person name="Young S.K."/>
            <person name="Zeng Q."/>
            <person name="Gargeya S."/>
            <person name="Fitzgerald M."/>
            <person name="Haas B."/>
            <person name="Abouelleil A."/>
            <person name="Alvarado L."/>
            <person name="Arachchi H.M."/>
            <person name="Berlin A."/>
            <person name="Chapman S.B."/>
            <person name="Gearin G."/>
            <person name="Goldberg J."/>
            <person name="Griggs A."/>
            <person name="Gujja S."/>
            <person name="Hansen M."/>
            <person name="Heiman D."/>
            <person name="Howarth C."/>
            <person name="Larimer J."/>
            <person name="Lui A."/>
            <person name="MacDonald P.J.P."/>
            <person name="McCowen C."/>
            <person name="Montmayeur A."/>
            <person name="Murphy C."/>
            <person name="Neiman D."/>
            <person name="Pearson M."/>
            <person name="Priest M."/>
            <person name="Roberts A."/>
            <person name="Saif S."/>
            <person name="Shea T."/>
            <person name="Sisk P."/>
            <person name="Stolte C."/>
            <person name="Sykes S."/>
            <person name="Wortman J."/>
            <person name="Nusbaum C."/>
            <person name="Birren B."/>
        </authorList>
    </citation>
    <scope>NUCLEOTIDE SEQUENCE</scope>
    <source>
        <strain evidence="3">ERTm3</strain>
    </source>
</reference>
<sequence>MYASEQELQPYSFADSPDKVHAQAYVMGTTVLALKYKNGIMLASDTQLSYGSLAKYKNIERVGVVSKNILLGTSGEYSNFQEMIKRLRIQINPPGDKEVFLGPRECFNMVRNYMYEKRCKGRPEMNTHIIAGIEETAPPTLLPYETDPSGKFLGVVDHLGNFYFDSVVGTGIGAHLAIPILRDRVGTNTELPEEEAHKILCDAMATLCYRDCRATNMIQISKITKDKITISRPFALNTSWDIANMI</sequence>
<dbReference type="PANTHER" id="PTHR32194">
    <property type="entry name" value="METALLOPROTEASE TLDD"/>
    <property type="match status" value="1"/>
</dbReference>
<dbReference type="OMA" id="QPIMRRY"/>
<protein>
    <recommendedName>
        <fullName evidence="2">Proteasome subunit beta</fullName>
    </recommendedName>
</protein>
<comment type="similarity">
    <text evidence="2">Belongs to the peptidase T1B family.</text>
</comment>
<dbReference type="FunCoup" id="I3EJ66">
    <property type="interactions" value="330"/>
</dbReference>
<dbReference type="GO" id="GO:0019774">
    <property type="term" value="C:proteasome core complex, beta-subunit complex"/>
    <property type="evidence" value="ECO:0007669"/>
    <property type="project" value="UniProtKB-UniRule"/>
</dbReference>
<name>I3EJ66_NEMP3</name>
<dbReference type="AlphaFoldDB" id="I3EJ66"/>
<comment type="subcellular location">
    <subcellularLocation>
        <location evidence="2">Cytoplasm</location>
    </subcellularLocation>
    <subcellularLocation>
        <location evidence="2">Nucleus</location>
    </subcellularLocation>
</comment>
<dbReference type="VEuPathDB" id="MicrosporidiaDB:NEQG_00033"/>
<evidence type="ECO:0000313" key="3">
    <source>
        <dbReference type="EMBL" id="EIJ89263.1"/>
    </source>
</evidence>
<comment type="function">
    <text evidence="2">Non-catalytic component of the proteasome.</text>
</comment>